<sequence>MKLVTRQVGDTEVQVIPEGDYVCEEHADRPWFRYWPPRILRRMDYPRTPLFNLVEVSAMRYPDKDAIIYYGFRIKYSELWDSILRLSAFLHDLGIEKGDRVAIYMPNTPHWVMSLFGVLRANAIAVPINPLVAPDVLEYILRETGAKAVITLTQLLPRLLSVRDKVPSLRYVITGRYRDYLPNKTEFKLPQLMLMDPEAPQGAINWKEAVAFNGNPPTVKVTHEDLAAIPYTSGTTGIPKGVMHSHGTMWASTLNAAVWYNIAPSGIVLTVLPMFHVTGLVHSVLVPLYAGSTMVLMTTWDRETVVDAIERYGITHWTSISTMIVDLLAMPGIERRNLSSLILAGGGGAPMPEAVAKRFKELTGLDYLAGYGLTETFSQTHVNPPHRVKIGSDLGIPQPCTDALVIDPDTKEVLPAGKNGELVVRGPNVFKGYWKKPEETKEAFIEIDGKLYFRTGDVVYMDDEGYFFYVDRIKRMINRAGYKVWPYRVENILYMHPAILEVAVVAIPDPRVGEEVKAYVVLKPEYKGKVKPEDIIQWARERMSSYEYPRFVEFVDSLPKTATGKIDWRMLQEQERRRGGGQ</sequence>
<dbReference type="PANTHER" id="PTHR43767:SF1">
    <property type="entry name" value="NONRIBOSOMAL PEPTIDE SYNTHASE PES1 (EUROFUNG)-RELATED"/>
    <property type="match status" value="1"/>
</dbReference>
<dbReference type="OrthoDB" id="193284at2157"/>
<evidence type="ECO:0000313" key="4">
    <source>
        <dbReference type="EMBL" id="GGI72702.1"/>
    </source>
</evidence>
<evidence type="ECO:0000313" key="6">
    <source>
        <dbReference type="Proteomes" id="UP001060771"/>
    </source>
</evidence>
<dbReference type="InterPro" id="IPR000873">
    <property type="entry name" value="AMP-dep_synth/lig_dom"/>
</dbReference>
<feature type="domain" description="AMP-dependent synthetase/ligase" evidence="1">
    <location>
        <begin position="55"/>
        <end position="434"/>
    </location>
</feature>
<evidence type="ECO:0000313" key="5">
    <source>
        <dbReference type="Proteomes" id="UP000657075"/>
    </source>
</evidence>
<organism evidence="4 5">
    <name type="scientific">Vulcanisaeta souniana JCM 11219</name>
    <dbReference type="NCBI Taxonomy" id="1293586"/>
    <lineage>
        <taxon>Archaea</taxon>
        <taxon>Thermoproteota</taxon>
        <taxon>Thermoprotei</taxon>
        <taxon>Thermoproteales</taxon>
        <taxon>Thermoproteaceae</taxon>
        <taxon>Vulcanisaeta</taxon>
    </lineage>
</organism>
<dbReference type="Pfam" id="PF13193">
    <property type="entry name" value="AMP-binding_C"/>
    <property type="match status" value="1"/>
</dbReference>
<accession>A0A830ECX0</accession>
<dbReference type="NCBIfam" id="NF006181">
    <property type="entry name" value="PRK08314.1"/>
    <property type="match status" value="1"/>
</dbReference>
<evidence type="ECO:0000259" key="1">
    <source>
        <dbReference type="Pfam" id="PF00501"/>
    </source>
</evidence>
<dbReference type="GeneID" id="76206023"/>
<dbReference type="Pfam" id="PF00501">
    <property type="entry name" value="AMP-binding"/>
    <property type="match status" value="1"/>
</dbReference>
<reference evidence="4" key="2">
    <citation type="submission" date="2020-09" db="EMBL/GenBank/DDBJ databases">
        <authorList>
            <person name="Sun Q."/>
            <person name="Ohkuma M."/>
        </authorList>
    </citation>
    <scope>NUCLEOTIDE SEQUENCE</scope>
    <source>
        <strain evidence="4">JCM 11219</strain>
    </source>
</reference>
<dbReference type="SUPFAM" id="SSF56801">
    <property type="entry name" value="Acetyl-CoA synthetase-like"/>
    <property type="match status" value="1"/>
</dbReference>
<keyword evidence="6" id="KW-1185">Reference proteome</keyword>
<dbReference type="InterPro" id="IPR050237">
    <property type="entry name" value="ATP-dep_AMP-bd_enzyme"/>
</dbReference>
<protein>
    <submittedName>
        <fullName evidence="4">Long-chain-fatty-acid--CoA ligase</fullName>
    </submittedName>
</protein>
<dbReference type="InterPro" id="IPR020845">
    <property type="entry name" value="AMP-binding_CS"/>
</dbReference>
<reference evidence="3" key="4">
    <citation type="journal article" date="2023" name="Microbiol. Resour. Announc.">
        <title>Complete Genome Sequence of Vulcanisaeta souniana Strain IC-059, a Hyperthermophilic Archaeon Isolated from Hot Spring Water in Japan.</title>
        <authorList>
            <person name="Kato S."/>
            <person name="Itoh T."/>
            <person name="Wu L."/>
            <person name="Ma J."/>
            <person name="Ohkuma M."/>
        </authorList>
    </citation>
    <scope>NUCLEOTIDE SEQUENCE</scope>
    <source>
        <strain evidence="3">JCM 11219</strain>
    </source>
</reference>
<reference evidence="6" key="3">
    <citation type="submission" date="2022-09" db="EMBL/GenBank/DDBJ databases">
        <title>Complete genome sequence of Vulcanisaeta souniana.</title>
        <authorList>
            <person name="Kato S."/>
            <person name="Itoh T."/>
            <person name="Ohkuma M."/>
        </authorList>
    </citation>
    <scope>NUCLEOTIDE SEQUENCE [LARGE SCALE GENOMIC DNA]</scope>
    <source>
        <strain evidence="6">JCM 11219</strain>
    </source>
</reference>
<name>A0A830ECX0_9CREN</name>
<dbReference type="InterPro" id="IPR042099">
    <property type="entry name" value="ANL_N_sf"/>
</dbReference>
<proteinExistence type="predicted"/>
<dbReference type="InterPro" id="IPR045851">
    <property type="entry name" value="AMP-bd_C_sf"/>
</dbReference>
<feature type="domain" description="AMP-binding enzyme C-terminal" evidence="2">
    <location>
        <begin position="489"/>
        <end position="565"/>
    </location>
</feature>
<dbReference type="PANTHER" id="PTHR43767">
    <property type="entry name" value="LONG-CHAIN-FATTY-ACID--COA LIGASE"/>
    <property type="match status" value="1"/>
</dbReference>
<dbReference type="GO" id="GO:0016878">
    <property type="term" value="F:acid-thiol ligase activity"/>
    <property type="evidence" value="ECO:0007669"/>
    <property type="project" value="UniProtKB-ARBA"/>
</dbReference>
<dbReference type="InterPro" id="IPR025110">
    <property type="entry name" value="AMP-bd_C"/>
</dbReference>
<dbReference type="AlphaFoldDB" id="A0A830ECX0"/>
<dbReference type="Proteomes" id="UP000657075">
    <property type="component" value="Unassembled WGS sequence"/>
</dbReference>
<evidence type="ECO:0000259" key="2">
    <source>
        <dbReference type="Pfam" id="PF13193"/>
    </source>
</evidence>
<keyword evidence="4" id="KW-0436">Ligase</keyword>
<dbReference type="RefSeq" id="WP_188602706.1">
    <property type="nucleotide sequence ID" value="NZ_AP026830.1"/>
</dbReference>
<reference evidence="4" key="1">
    <citation type="journal article" date="2014" name="Int. J. Syst. Evol. Microbiol.">
        <title>Complete genome sequence of Corynebacterium casei LMG S-19264T (=DSM 44701T), isolated from a smear-ripened cheese.</title>
        <authorList>
            <consortium name="US DOE Joint Genome Institute (JGI-PGF)"/>
            <person name="Walter F."/>
            <person name="Albersmeier A."/>
            <person name="Kalinowski J."/>
            <person name="Ruckert C."/>
        </authorList>
    </citation>
    <scope>NUCLEOTIDE SEQUENCE</scope>
    <source>
        <strain evidence="4">JCM 11219</strain>
    </source>
</reference>
<gene>
    <name evidence="4" type="ORF">GCM10007112_06910</name>
    <name evidence="3" type="ORF">Vsou_04690</name>
</gene>
<evidence type="ECO:0000313" key="3">
    <source>
        <dbReference type="EMBL" id="BDR91376.1"/>
    </source>
</evidence>
<dbReference type="EMBL" id="BMNM01000002">
    <property type="protein sequence ID" value="GGI72702.1"/>
    <property type="molecule type" value="Genomic_DNA"/>
</dbReference>
<dbReference type="Gene3D" id="3.40.50.12780">
    <property type="entry name" value="N-terminal domain of ligase-like"/>
    <property type="match status" value="1"/>
</dbReference>
<dbReference type="PROSITE" id="PS00455">
    <property type="entry name" value="AMP_BINDING"/>
    <property type="match status" value="1"/>
</dbReference>
<dbReference type="EMBL" id="AP026830">
    <property type="protein sequence ID" value="BDR91376.1"/>
    <property type="molecule type" value="Genomic_DNA"/>
</dbReference>
<dbReference type="Gene3D" id="3.30.300.30">
    <property type="match status" value="1"/>
</dbReference>
<dbReference type="Proteomes" id="UP001060771">
    <property type="component" value="Chromosome"/>
</dbReference>